<dbReference type="Proteomes" id="UP000037460">
    <property type="component" value="Unassembled WGS sequence"/>
</dbReference>
<keyword evidence="2" id="KW-1185">Reference proteome</keyword>
<dbReference type="EMBL" id="JWZX01002551">
    <property type="protein sequence ID" value="KOO28563.1"/>
    <property type="molecule type" value="Genomic_DNA"/>
</dbReference>
<name>A0A0M0JQN8_9EUKA</name>
<organism evidence="1 2">
    <name type="scientific">Chrysochromulina tobinii</name>
    <dbReference type="NCBI Taxonomy" id="1460289"/>
    <lineage>
        <taxon>Eukaryota</taxon>
        <taxon>Haptista</taxon>
        <taxon>Haptophyta</taxon>
        <taxon>Prymnesiophyceae</taxon>
        <taxon>Prymnesiales</taxon>
        <taxon>Chrysochromulinaceae</taxon>
        <taxon>Chrysochromulina</taxon>
    </lineage>
</organism>
<protein>
    <submittedName>
        <fullName evidence="1">Uncharacterized protein</fullName>
    </submittedName>
</protein>
<evidence type="ECO:0000313" key="1">
    <source>
        <dbReference type="EMBL" id="KOO28563.1"/>
    </source>
</evidence>
<dbReference type="AlphaFoldDB" id="A0A0M0JQN8"/>
<sequence length="215" mass="23618">MIGDSTTTQLLMHSCEAFTSRPKAFVPVKNGSLNLTQYWRRLRSPENHACETHVQGQQGGFVIGSFSHFGITGPPYWEFAYPLPPWLSSTLVGMVRDDLPRFRQHVRGGGDPAVVIAAGGYWDIARCMKNGINPMVVTRFNSAVRAAALGWRLPLFDVEGMMASLSKSTNPGLGRGAVYGLQDGLHLHPWLNVALLNVILNLARPARDHGRVARS</sequence>
<gene>
    <name evidence="1" type="ORF">Ctob_005874</name>
</gene>
<evidence type="ECO:0000313" key="2">
    <source>
        <dbReference type="Proteomes" id="UP000037460"/>
    </source>
</evidence>
<proteinExistence type="predicted"/>
<comment type="caution">
    <text evidence="1">The sequence shown here is derived from an EMBL/GenBank/DDBJ whole genome shotgun (WGS) entry which is preliminary data.</text>
</comment>
<accession>A0A0M0JQN8</accession>
<reference evidence="2" key="1">
    <citation type="journal article" date="2015" name="PLoS Genet.">
        <title>Genome Sequence and Transcriptome Analyses of Chrysochromulina tobin: Metabolic Tools for Enhanced Algal Fitness in the Prominent Order Prymnesiales (Haptophyceae).</title>
        <authorList>
            <person name="Hovde B.T."/>
            <person name="Deodato C.R."/>
            <person name="Hunsperger H.M."/>
            <person name="Ryken S.A."/>
            <person name="Yost W."/>
            <person name="Jha R.K."/>
            <person name="Patterson J."/>
            <person name="Monnat R.J. Jr."/>
            <person name="Barlow S.B."/>
            <person name="Starkenburg S.R."/>
            <person name="Cattolico R.A."/>
        </authorList>
    </citation>
    <scope>NUCLEOTIDE SEQUENCE</scope>
    <source>
        <strain evidence="2">CCMP291</strain>
    </source>
</reference>